<evidence type="ECO:0000259" key="6">
    <source>
        <dbReference type="PROSITE" id="PS50929"/>
    </source>
</evidence>
<dbReference type="Proteomes" id="UP001328107">
    <property type="component" value="Unassembled WGS sequence"/>
</dbReference>
<dbReference type="InterPro" id="IPR003439">
    <property type="entry name" value="ABC_transporter-like_ATP-bd"/>
</dbReference>
<dbReference type="InterPro" id="IPR011527">
    <property type="entry name" value="ABC1_TM_dom"/>
</dbReference>
<protein>
    <recommendedName>
        <fullName evidence="11">ABC transporter domain-containing protein</fullName>
    </recommendedName>
</protein>
<dbReference type="GO" id="GO:0016020">
    <property type="term" value="C:membrane"/>
    <property type="evidence" value="ECO:0007669"/>
    <property type="project" value="UniProtKB-SubCell"/>
</dbReference>
<comment type="subcellular location">
    <subcellularLocation>
        <location evidence="1">Membrane</location>
        <topology evidence="1">Multi-pass membrane protein</topology>
    </subcellularLocation>
</comment>
<dbReference type="PROSITE" id="PS50893">
    <property type="entry name" value="ABC_TRANSPORTER_2"/>
    <property type="match status" value="1"/>
</dbReference>
<evidence type="ECO:0000256" key="1">
    <source>
        <dbReference type="ARBA" id="ARBA00004141"/>
    </source>
</evidence>
<feature type="non-terminal residue" evidence="8">
    <location>
        <position position="281"/>
    </location>
</feature>
<dbReference type="PROSITE" id="PS50929">
    <property type="entry name" value="ABC_TM1F"/>
    <property type="match status" value="1"/>
</dbReference>
<evidence type="ECO:0000256" key="3">
    <source>
        <dbReference type="ARBA" id="ARBA00022989"/>
    </source>
</evidence>
<organism evidence="8 10">
    <name type="scientific">Pristionchus mayeri</name>
    <dbReference type="NCBI Taxonomy" id="1317129"/>
    <lineage>
        <taxon>Eukaryota</taxon>
        <taxon>Metazoa</taxon>
        <taxon>Ecdysozoa</taxon>
        <taxon>Nematoda</taxon>
        <taxon>Chromadorea</taxon>
        <taxon>Rhabditida</taxon>
        <taxon>Rhabditina</taxon>
        <taxon>Diplogasteromorpha</taxon>
        <taxon>Diplogasteroidea</taxon>
        <taxon>Neodiplogasteridae</taxon>
        <taxon>Pristionchus</taxon>
    </lineage>
</organism>
<dbReference type="InterPro" id="IPR039421">
    <property type="entry name" value="Type_1_exporter"/>
</dbReference>
<feature type="domain" description="ABC transporter" evidence="5">
    <location>
        <begin position="119"/>
        <end position="281"/>
    </location>
</feature>
<evidence type="ECO:0000259" key="5">
    <source>
        <dbReference type="PROSITE" id="PS50893"/>
    </source>
</evidence>
<proteinExistence type="predicted"/>
<evidence type="ECO:0000256" key="2">
    <source>
        <dbReference type="ARBA" id="ARBA00022692"/>
    </source>
</evidence>
<dbReference type="GO" id="GO:0140359">
    <property type="term" value="F:ABC-type transporter activity"/>
    <property type="evidence" value="ECO:0007669"/>
    <property type="project" value="InterPro"/>
</dbReference>
<reference evidence="8" key="2">
    <citation type="submission" date="2023-06" db="EMBL/GenBank/DDBJ databases">
        <title>Genome assembly of Pristionchus species.</title>
        <authorList>
            <person name="Yoshida K."/>
            <person name="Sommer R.J."/>
        </authorList>
    </citation>
    <scope>NUCLEOTIDE SEQUENCE</scope>
    <source>
        <strain evidence="8 10">RS5460</strain>
    </source>
</reference>
<evidence type="ECO:0008006" key="11">
    <source>
        <dbReference type="Google" id="ProtNLM"/>
    </source>
</evidence>
<dbReference type="GO" id="GO:0005524">
    <property type="term" value="F:ATP binding"/>
    <property type="evidence" value="ECO:0007669"/>
    <property type="project" value="InterPro"/>
</dbReference>
<evidence type="ECO:0000313" key="10">
    <source>
        <dbReference type="Proteomes" id="UP001328107"/>
    </source>
</evidence>
<dbReference type="Pfam" id="PF00005">
    <property type="entry name" value="ABC_tran"/>
    <property type="match status" value="1"/>
</dbReference>
<evidence type="ECO:0000313" key="8">
    <source>
        <dbReference type="EMBL" id="GMR61842.1"/>
    </source>
</evidence>
<keyword evidence="2" id="KW-0812">Transmembrane</keyword>
<dbReference type="PROSITE" id="PS00211">
    <property type="entry name" value="ABC_TRANSPORTER_1"/>
    <property type="match status" value="1"/>
</dbReference>
<dbReference type="EMBL" id="BTRK01000006">
    <property type="protein sequence ID" value="GMR61842.1"/>
    <property type="molecule type" value="Genomic_DNA"/>
</dbReference>
<comment type="caution">
    <text evidence="8">The sequence shown here is derived from an EMBL/GenBank/DDBJ whole genome shotgun (WGS) entry which is preliminary data.</text>
</comment>
<dbReference type="EMBL" id="BTRK01000006">
    <property type="protein sequence ID" value="GMR61835.1"/>
    <property type="molecule type" value="Genomic_DNA"/>
</dbReference>
<feature type="domain" description="ABC transmembrane type-1" evidence="6">
    <location>
        <begin position="1"/>
        <end position="84"/>
    </location>
</feature>
<dbReference type="Gene3D" id="3.40.50.300">
    <property type="entry name" value="P-loop containing nucleotide triphosphate hydrolases"/>
    <property type="match status" value="1"/>
</dbReference>
<sequence length="281" mass="31044">QRYASSLQSGVAASVRVSFTTALLDASASLIYFFFNSFGLWYATISYHTGRVPDVGDVFAVVYLALTGTTNFSRLGPTILALMKARIAAAKIFLTIDSKAEGYCEVLSKLDPTRAQLHVQFRNVSFSFPSRSQRVLESLSFDLRPGMSIGLVGKSGCGKSTTIKLLTRFLENDYGQILLDGVSLDEYDRRKWRQMIGVVSQEPPLFSGSIRENICLGRPFTQREIERACMTAYAHDFIVAMDKGYDTLIGSFGLSLSGGQKQRIAIARAIVSDPRMLLLDE</sequence>
<evidence type="ECO:0000256" key="4">
    <source>
        <dbReference type="ARBA" id="ARBA00023136"/>
    </source>
</evidence>
<dbReference type="GO" id="GO:0016887">
    <property type="term" value="F:ATP hydrolysis activity"/>
    <property type="evidence" value="ECO:0007669"/>
    <property type="project" value="InterPro"/>
</dbReference>
<evidence type="ECO:0000313" key="7">
    <source>
        <dbReference type="EMBL" id="GMR61835.1"/>
    </source>
</evidence>
<feature type="non-terminal residue" evidence="8">
    <location>
        <position position="1"/>
    </location>
</feature>
<dbReference type="AlphaFoldDB" id="A0AAN5ID25"/>
<dbReference type="SUPFAM" id="SSF52540">
    <property type="entry name" value="P-loop containing nucleoside triphosphate hydrolases"/>
    <property type="match status" value="1"/>
</dbReference>
<name>A0AAN5ID25_9BILA</name>
<gene>
    <name evidence="7" type="ORF">PMAYCL1PPCAC_32031</name>
    <name evidence="8" type="ORF">PMAYCL1PPCAC_32037</name>
    <name evidence="9" type="ORF">PMAYCL1PPCAC_32041</name>
</gene>
<dbReference type="InterPro" id="IPR027417">
    <property type="entry name" value="P-loop_NTPase"/>
</dbReference>
<accession>A0AAN5ID25</accession>
<dbReference type="InterPro" id="IPR036640">
    <property type="entry name" value="ABC1_TM_sf"/>
</dbReference>
<dbReference type="PANTHER" id="PTHR24221">
    <property type="entry name" value="ATP-BINDING CASSETTE SUB-FAMILY B"/>
    <property type="match status" value="1"/>
</dbReference>
<dbReference type="PANTHER" id="PTHR24221:SF503">
    <property type="entry name" value="MITOCHONDRIAL POTASSIUM CHANNEL ATP-BINDING SUBUNIT"/>
    <property type="match status" value="1"/>
</dbReference>
<keyword evidence="3" id="KW-1133">Transmembrane helix</keyword>
<keyword evidence="4" id="KW-0472">Membrane</keyword>
<dbReference type="EMBL" id="BTRK01000006">
    <property type="protein sequence ID" value="GMR61846.1"/>
    <property type="molecule type" value="Genomic_DNA"/>
</dbReference>
<dbReference type="SUPFAM" id="SSF90123">
    <property type="entry name" value="ABC transporter transmembrane region"/>
    <property type="match status" value="1"/>
</dbReference>
<dbReference type="Gene3D" id="1.20.1560.10">
    <property type="entry name" value="ABC transporter type 1, transmembrane domain"/>
    <property type="match status" value="1"/>
</dbReference>
<reference evidence="10" key="1">
    <citation type="submission" date="2022-10" db="EMBL/GenBank/DDBJ databases">
        <title>Genome assembly of Pristionchus species.</title>
        <authorList>
            <person name="Yoshida K."/>
            <person name="Sommer R.J."/>
        </authorList>
    </citation>
    <scope>NUCLEOTIDE SEQUENCE [LARGE SCALE GENOMIC DNA]</scope>
    <source>
        <strain evidence="10">RS5460</strain>
    </source>
</reference>
<evidence type="ECO:0000313" key="9">
    <source>
        <dbReference type="EMBL" id="GMR61846.1"/>
    </source>
</evidence>
<keyword evidence="10" id="KW-1185">Reference proteome</keyword>
<dbReference type="InterPro" id="IPR017871">
    <property type="entry name" value="ABC_transporter-like_CS"/>
</dbReference>